<dbReference type="InterPro" id="IPR004089">
    <property type="entry name" value="MCPsignal_dom"/>
</dbReference>
<evidence type="ECO:0000313" key="13">
    <source>
        <dbReference type="Proteomes" id="UP001057998"/>
    </source>
</evidence>
<dbReference type="Proteomes" id="UP001057998">
    <property type="component" value="Chromosome 1"/>
</dbReference>
<dbReference type="PANTHER" id="PTHR32089:SF119">
    <property type="entry name" value="METHYL-ACCEPTING CHEMOTAXIS PROTEIN CTPL"/>
    <property type="match status" value="1"/>
</dbReference>
<dbReference type="InterPro" id="IPR003660">
    <property type="entry name" value="HAMP_dom"/>
</dbReference>
<dbReference type="InterPro" id="IPR004090">
    <property type="entry name" value="Chemotax_Me-accpt_rcpt"/>
</dbReference>
<protein>
    <submittedName>
        <fullName evidence="12">Methyl-accepting chemotaxis protein</fullName>
    </submittedName>
</protein>
<evidence type="ECO:0000313" key="12">
    <source>
        <dbReference type="EMBL" id="UTV27094.1"/>
    </source>
</evidence>
<dbReference type="SMART" id="SM01049">
    <property type="entry name" value="Cache_2"/>
    <property type="match status" value="1"/>
</dbReference>
<dbReference type="RefSeq" id="WP_255388309.1">
    <property type="nucleotide sequence ID" value="NZ_CP101508.1"/>
</dbReference>
<evidence type="ECO:0000256" key="4">
    <source>
        <dbReference type="ARBA" id="ARBA00022989"/>
    </source>
</evidence>
<evidence type="ECO:0000256" key="9">
    <source>
        <dbReference type="SAM" id="Phobius"/>
    </source>
</evidence>
<evidence type="ECO:0000256" key="5">
    <source>
        <dbReference type="ARBA" id="ARBA00023136"/>
    </source>
</evidence>
<evidence type="ECO:0000259" key="10">
    <source>
        <dbReference type="PROSITE" id="PS50111"/>
    </source>
</evidence>
<evidence type="ECO:0000256" key="2">
    <source>
        <dbReference type="ARBA" id="ARBA00022475"/>
    </source>
</evidence>
<name>A0ABY5GCX8_9GAMM</name>
<feature type="domain" description="HAMP" evidence="11">
    <location>
        <begin position="216"/>
        <end position="270"/>
    </location>
</feature>
<dbReference type="CDD" id="cd06225">
    <property type="entry name" value="HAMP"/>
    <property type="match status" value="1"/>
</dbReference>
<keyword evidence="5 9" id="KW-0472">Membrane</keyword>
<feature type="domain" description="Methyl-accepting transducer" evidence="10">
    <location>
        <begin position="275"/>
        <end position="511"/>
    </location>
</feature>
<dbReference type="Pfam" id="PF00015">
    <property type="entry name" value="MCPsignal"/>
    <property type="match status" value="1"/>
</dbReference>
<proteinExistence type="inferred from homology"/>
<dbReference type="PANTHER" id="PTHR32089">
    <property type="entry name" value="METHYL-ACCEPTING CHEMOTAXIS PROTEIN MCPB"/>
    <property type="match status" value="1"/>
</dbReference>
<evidence type="ECO:0000256" key="8">
    <source>
        <dbReference type="PROSITE-ProRule" id="PRU00284"/>
    </source>
</evidence>
<dbReference type="EMBL" id="CP101508">
    <property type="protein sequence ID" value="UTV27094.1"/>
    <property type="molecule type" value="Genomic_DNA"/>
</dbReference>
<sequence>MGIIQNLRVISISRRLYLLGITITVLSLIPLVIFASNYQSNMLEQKRIKTRHLVESAHSLFRFYYEQEQQGLLSREQAQAQATQAIAALRYEDKDYFWINDLEPRMVMHPFKPALNGKPLGSFADPHGNRLFSDMVKVVKTQGAGFVDYYWEKPGADIPVAKISYVKGFEPWGWLVGSGVYIDDIQAQFISEVKALGLILLGFLSVMFVMASLIGRSITAPCEETLAAMTDIAEGDGDLTLRLPDHGNDELGRLARAYNTFADRICDMLRDVAPVSEHISSTATQLNAVSRQTVHSATESHTGVDSVTAAMQQLHTNNQQVSGSAQQAAEAASIAHQQSENSIAVVSNSSTEMHALLQLLDNTDASAQALAKDSQTIGSVLVVIREIAEQTNLLALNAAIEAARAGEQGRGFAVVADEVRTLATRTQSSTNEIESIIDSLQARATEVSEALQQTREQSTNTARHSEEVADALTAIGQQIRTIRELNQHIAGASTQQTEAAENINHNLLQLAEHSQTTVHQGEQISSASEQLLASGHKLNRHLSHFKI</sequence>
<dbReference type="PROSITE" id="PS50885">
    <property type="entry name" value="HAMP"/>
    <property type="match status" value="1"/>
</dbReference>
<evidence type="ECO:0000256" key="1">
    <source>
        <dbReference type="ARBA" id="ARBA00004651"/>
    </source>
</evidence>
<dbReference type="Pfam" id="PF17200">
    <property type="entry name" value="sCache_2"/>
    <property type="match status" value="1"/>
</dbReference>
<gene>
    <name evidence="12" type="ORF">NNL38_12190</name>
</gene>
<dbReference type="SMART" id="SM00304">
    <property type="entry name" value="HAMP"/>
    <property type="match status" value="1"/>
</dbReference>
<dbReference type="Gene3D" id="3.30.450.20">
    <property type="entry name" value="PAS domain"/>
    <property type="match status" value="1"/>
</dbReference>
<dbReference type="CDD" id="cd11386">
    <property type="entry name" value="MCP_signal"/>
    <property type="match status" value="1"/>
</dbReference>
<comment type="similarity">
    <text evidence="7">Belongs to the methyl-accepting chemotaxis (MCP) protein family.</text>
</comment>
<evidence type="ECO:0000256" key="6">
    <source>
        <dbReference type="ARBA" id="ARBA00023224"/>
    </source>
</evidence>
<organism evidence="12 13">
    <name type="scientific">Photobacterium atrarenae</name>
    <dbReference type="NCBI Taxonomy" id="865757"/>
    <lineage>
        <taxon>Bacteria</taxon>
        <taxon>Pseudomonadati</taxon>
        <taxon>Pseudomonadota</taxon>
        <taxon>Gammaproteobacteria</taxon>
        <taxon>Vibrionales</taxon>
        <taxon>Vibrionaceae</taxon>
        <taxon>Photobacterium</taxon>
    </lineage>
</organism>
<keyword evidence="13" id="KW-1185">Reference proteome</keyword>
<dbReference type="PROSITE" id="PS50111">
    <property type="entry name" value="CHEMOTAXIS_TRANSDUC_2"/>
    <property type="match status" value="1"/>
</dbReference>
<keyword evidence="3 9" id="KW-0812">Transmembrane</keyword>
<dbReference type="InterPro" id="IPR033480">
    <property type="entry name" value="sCache_2"/>
</dbReference>
<reference evidence="12" key="1">
    <citation type="submission" date="2022-07" db="EMBL/GenBank/DDBJ databases">
        <title>Genome sequencing of Photobacterium atrarenae GJH2-4.</title>
        <authorList>
            <person name="Park S.-J."/>
        </authorList>
    </citation>
    <scope>NUCLEOTIDE SEQUENCE</scope>
    <source>
        <strain evidence="12">GJH2-4</strain>
    </source>
</reference>
<keyword evidence="4 9" id="KW-1133">Transmembrane helix</keyword>
<comment type="subcellular location">
    <subcellularLocation>
        <location evidence="1">Cell membrane</location>
        <topology evidence="1">Multi-pass membrane protein</topology>
    </subcellularLocation>
</comment>
<keyword evidence="2" id="KW-1003">Cell membrane</keyword>
<evidence type="ECO:0000256" key="7">
    <source>
        <dbReference type="ARBA" id="ARBA00029447"/>
    </source>
</evidence>
<dbReference type="SUPFAM" id="SSF58104">
    <property type="entry name" value="Methyl-accepting chemotaxis protein (MCP) signaling domain"/>
    <property type="match status" value="1"/>
</dbReference>
<feature type="transmembrane region" description="Helical" evidence="9">
    <location>
        <begin position="16"/>
        <end position="38"/>
    </location>
</feature>
<feature type="transmembrane region" description="Helical" evidence="9">
    <location>
        <begin position="195"/>
        <end position="215"/>
    </location>
</feature>
<keyword evidence="6 8" id="KW-0807">Transducer</keyword>
<dbReference type="Pfam" id="PF00672">
    <property type="entry name" value="HAMP"/>
    <property type="match status" value="1"/>
</dbReference>
<evidence type="ECO:0000259" key="11">
    <source>
        <dbReference type="PROSITE" id="PS50885"/>
    </source>
</evidence>
<dbReference type="Gene3D" id="1.10.287.950">
    <property type="entry name" value="Methyl-accepting chemotaxis protein"/>
    <property type="match status" value="1"/>
</dbReference>
<dbReference type="PRINTS" id="PR00260">
    <property type="entry name" value="CHEMTRNSDUCR"/>
</dbReference>
<dbReference type="SMART" id="SM00283">
    <property type="entry name" value="MA"/>
    <property type="match status" value="1"/>
</dbReference>
<evidence type="ECO:0000256" key="3">
    <source>
        <dbReference type="ARBA" id="ARBA00022692"/>
    </source>
</evidence>
<accession>A0ABY5GCX8</accession>